<evidence type="ECO:0000259" key="1">
    <source>
        <dbReference type="Pfam" id="PF07238"/>
    </source>
</evidence>
<dbReference type="AlphaFoldDB" id="A0A7X6BFD5"/>
<dbReference type="RefSeq" id="WP_168068002.1">
    <property type="nucleotide sequence ID" value="NZ_JAATJC010000001.1"/>
</dbReference>
<dbReference type="GO" id="GO:0035438">
    <property type="term" value="F:cyclic-di-GMP binding"/>
    <property type="evidence" value="ECO:0007669"/>
    <property type="project" value="InterPro"/>
</dbReference>
<dbReference type="EMBL" id="JAATJC010000001">
    <property type="protein sequence ID" value="NJC05289.1"/>
    <property type="molecule type" value="Genomic_DNA"/>
</dbReference>
<reference evidence="2 3" key="1">
    <citation type="submission" date="2020-03" db="EMBL/GenBank/DDBJ databases">
        <title>Genomic Encyclopedia of Type Strains, Phase IV (KMG-IV): sequencing the most valuable type-strain genomes for metagenomic binning, comparative biology and taxonomic classification.</title>
        <authorList>
            <person name="Goeker M."/>
        </authorList>
    </citation>
    <scope>NUCLEOTIDE SEQUENCE [LARGE SCALE GENOMIC DNA]</scope>
    <source>
        <strain evidence="2 3">DSM 16846</strain>
    </source>
</reference>
<evidence type="ECO:0000313" key="3">
    <source>
        <dbReference type="Proteomes" id="UP000558192"/>
    </source>
</evidence>
<dbReference type="Proteomes" id="UP000558192">
    <property type="component" value="Unassembled WGS sequence"/>
</dbReference>
<evidence type="ECO:0000313" key="2">
    <source>
        <dbReference type="EMBL" id="NJC05289.1"/>
    </source>
</evidence>
<proteinExistence type="predicted"/>
<dbReference type="Pfam" id="PF07238">
    <property type="entry name" value="PilZ"/>
    <property type="match status" value="1"/>
</dbReference>
<name>A0A7X6BFD5_9SPHN</name>
<accession>A0A7X6BFD5</accession>
<keyword evidence="3" id="KW-1185">Reference proteome</keyword>
<organism evidence="2 3">
    <name type="scientific">Sphingomonas kaistensis</name>
    <dbReference type="NCBI Taxonomy" id="298708"/>
    <lineage>
        <taxon>Bacteria</taxon>
        <taxon>Pseudomonadati</taxon>
        <taxon>Pseudomonadota</taxon>
        <taxon>Alphaproteobacteria</taxon>
        <taxon>Sphingomonadales</taxon>
        <taxon>Sphingomonadaceae</taxon>
        <taxon>Sphingomonas</taxon>
    </lineage>
</organism>
<protein>
    <recommendedName>
        <fullName evidence="1">PilZ domain-containing protein</fullName>
    </recommendedName>
</protein>
<dbReference type="SUPFAM" id="SSF141371">
    <property type="entry name" value="PilZ domain-like"/>
    <property type="match status" value="1"/>
</dbReference>
<comment type="caution">
    <text evidence="2">The sequence shown here is derived from an EMBL/GenBank/DDBJ whole genome shotgun (WGS) entry which is preliminary data.</text>
</comment>
<feature type="domain" description="PilZ" evidence="1">
    <location>
        <begin position="13"/>
        <end position="83"/>
    </location>
</feature>
<sequence length="91" mass="10202">MTNLEEWPARRLRHEVELDADVHYPDGHCSKAKVSNLSLDGCRLSGWFRIGDYLELTIPRIGRVRGQVRWAVGGQAGVRFERAAKPDDGAA</sequence>
<gene>
    <name evidence="2" type="ORF">GGQ97_001082</name>
</gene>
<dbReference type="InterPro" id="IPR009875">
    <property type="entry name" value="PilZ_domain"/>
</dbReference>